<evidence type="ECO:0000313" key="1">
    <source>
        <dbReference type="EMBL" id="AUZ95334.1"/>
    </source>
</evidence>
<evidence type="ECO:0000313" key="2">
    <source>
        <dbReference type="Proteomes" id="UP000223025"/>
    </source>
</evidence>
<dbReference type="RefSeq" id="YP_009612240.1">
    <property type="nucleotide sequence ID" value="NC_042013.1"/>
</dbReference>
<dbReference type="KEGG" id="vg:40088578"/>
<proteinExistence type="predicted"/>
<dbReference type="SUPFAM" id="SSF82171">
    <property type="entry name" value="DPP6 N-terminal domain-like"/>
    <property type="match status" value="2"/>
</dbReference>
<protein>
    <submittedName>
        <fullName evidence="1">High-affnity carbon uptake protein Hat/HatR</fullName>
    </submittedName>
</protein>
<dbReference type="GeneID" id="40088578"/>
<keyword evidence="2" id="KW-1185">Reference proteome</keyword>
<dbReference type="Proteomes" id="UP000223025">
    <property type="component" value="Segment"/>
</dbReference>
<dbReference type="EMBL" id="MF403008">
    <property type="protein sequence ID" value="AUZ95334.1"/>
    <property type="molecule type" value="Genomic_DNA"/>
</dbReference>
<organism evidence="1 2">
    <name type="scientific">Agrobacterium phage Atu_ph07</name>
    <dbReference type="NCBI Taxonomy" id="2024264"/>
    <lineage>
        <taxon>Viruses</taxon>
        <taxon>Duplodnaviria</taxon>
        <taxon>Heunggongvirae</taxon>
        <taxon>Uroviricota</taxon>
        <taxon>Caudoviricetes</taxon>
        <taxon>Polybotosvirus</taxon>
        <taxon>Polybotosvirus Atuph07</taxon>
    </lineage>
</organism>
<reference evidence="1 2" key="1">
    <citation type="submission" date="2017-06" db="EMBL/GenBank/DDBJ databases">
        <authorList>
            <person name="Kim H.J."/>
            <person name="Triplett B.A."/>
        </authorList>
    </citation>
    <scope>NUCLEOTIDE SEQUENCE [LARGE SCALE GENOMIC DNA]</scope>
</reference>
<dbReference type="InterPro" id="IPR015943">
    <property type="entry name" value="WD40/YVTN_repeat-like_dom_sf"/>
</dbReference>
<sequence length="1438" mass="153745">MSIIIDNYKNVNIGFAYSMAKLSPNGRFIALSPNSGASITTQHIYDTVTETLLQISSPARVPTEAIAFSPNGNKLYVGCANNGTILVFEYTTSWAYVSSIVSSDNTATIHSIAVGADNIDIAWVEGLNVFKFYNTTTTTYYAGGGTLVATNTAVPFIYADTARKASDTNYFVFGRPTSGAGGTAYIIKQDSTYLLLQAQSNINISNVNMSGSGTVNYVSFNSSSSATAGIRYYNNDIMNSSAVLSISQNNVNGGSVVCQIDEATSLRYARVSPGLMSVGQIAGYNVIDPVNYTITSPFTISGDMQIFNKTVINYSNNNGTFLEYATIKNTDGNETITVNNDQASGLLNRYYAATNYVVSENGKKYLYTNINNTLQMGNVVNGVPINNNVGNPAGTTNNIIANNAAISPNGRHAFIVDATTLYHYTNSLNTALASRKFTYPVGSAGSRQMSVSPDSKLLAFPDGTSLKVYSISETGLTALTVPATNQVWATAWFSPTEFYGMTTSSVIFYRVSGSTVTQVGTMSVGTSLYSMAISNDRTKLAFTSFAAAGSPYFANINPSDFTQLGVIRRGNAPPGGFFSNNYYGSFSPDGNKFVLCGAISSATNNLIVYDTTEININTIYVLGNRSISYSFAYRPQWINNNIFKIAVNANTVSLHDFSVINGVLTEITNFNVTTDVNNSIGDNTWGTGISPDGKYIIRPVAAAKPDLIYLIAPDTDSFTDPLPFKSTITTSCTISSDSKYMMLPGPATNGNGTVDFYEKTSEGIPVPVQQFTGLPWVTALATSGTLGDYSPVSKMFAVPYGRTLLLFINNEDGTFTNISKYDLTANRLVARFSNDGSLLYVAGATSSTGVDIYDRVGNDYVYRTTIATTTGVTRIDFSPNGQYVLLSYNNAAPYLNVYSIAPDGTFDTLIASTPFNALSLGRWLTDTLLFVVVNNNGYGYYYVADFFADKGVIIPRNWNGTTLGGGMKQNISISNTGSKKLIVLGHATEIAFGSSTTTASLNNFTSLYAFKMVDTATNISGATVIPSITTEIISETDLALFGDVSINSITTTGEIEAPNAIYGDVLVPSPFSVDGFIGEDSSSAITTVTLSTAFIDLNGYNYELSYTPLPQPYAYGKTRFGSISTIGQLYIDNELYGDTLIPMFVVEGDMNLPPQFEGDVLINNIITEGDLYEEQFLSGETVIDSITSSGALSQGETIDIGILLPSFEISGEFLLEPEIYGDTLLPSFETDGLFTVPQNASGDVLIPSIVTEGRLSDGEDITGEVIIPSIETTGYVTSGENISGETLIPFIITSGELITDLAIDSDTIIGPISTSGILASGDFVTGDVNISNIITEIVGDVLNPGEITGDTLISNIITEGIMAQEGAITGDVVISNIITNGVLSRQIDVEGSIILNSIETEIVAELQLHLSGNVIINSFTTTGELKKIAGRRRFLNIV</sequence>
<dbReference type="Gene3D" id="2.120.10.30">
    <property type="entry name" value="TolB, C-terminal domain"/>
    <property type="match status" value="1"/>
</dbReference>
<name>A0A2L0V0K9_9CAUD</name>
<dbReference type="InterPro" id="IPR011042">
    <property type="entry name" value="6-blade_b-propeller_TolB-like"/>
</dbReference>
<dbReference type="Gene3D" id="2.130.10.10">
    <property type="entry name" value="YVTN repeat-like/Quinoprotein amine dehydrogenase"/>
    <property type="match status" value="2"/>
</dbReference>
<accession>A0A2L0V0K9</accession>
<dbReference type="SUPFAM" id="SSF63829">
    <property type="entry name" value="Calcium-dependent phosphotriesterase"/>
    <property type="match status" value="1"/>
</dbReference>